<reference evidence="2 3" key="1">
    <citation type="submission" date="2020-03" db="EMBL/GenBank/DDBJ databases">
        <title>WGS of actinomycetes isolated from Thailand.</title>
        <authorList>
            <person name="Thawai C."/>
        </authorList>
    </citation>
    <scope>NUCLEOTIDE SEQUENCE [LARGE SCALE GENOMIC DNA]</scope>
    <source>
        <strain evidence="2 3">SBST2-5</strain>
    </source>
</reference>
<gene>
    <name evidence="2" type="ORF">HCJ93_28785</name>
</gene>
<proteinExistence type="predicted"/>
<keyword evidence="2" id="KW-0255">Endonuclease</keyword>
<feature type="domain" description="Endonuclease/exonuclease/phosphatase" evidence="1">
    <location>
        <begin position="31"/>
        <end position="283"/>
    </location>
</feature>
<dbReference type="Pfam" id="PF03372">
    <property type="entry name" value="Exo_endo_phos"/>
    <property type="match status" value="1"/>
</dbReference>
<comment type="caution">
    <text evidence="2">The sequence shown here is derived from an EMBL/GenBank/DDBJ whole genome shotgun (WGS) entry which is preliminary data.</text>
</comment>
<evidence type="ECO:0000259" key="1">
    <source>
        <dbReference type="Pfam" id="PF03372"/>
    </source>
</evidence>
<sequence>MAGLSLMAGGVGTVNAAEQSVQSLPRDVRALTWNICGASWTACSDLSFGDRQAKIGELVDWAKRDPRVSVVMLNESCGAYYGGYLRQQLNRIGRGSWKVVHAQGKDIEKGTPFTCDADPRKRKDAGITIAMKRFRGGNPQQLPMTFPSTGGRPEGTQVAACIKDDPNRIVACAVHLPAGKYADQRAASTRSLHDQLKAWQDKGYRTIAGGDFNMEPDADDIQPMYQDNFEADSDRKGWTHETDNGNRRKIDYVFFSDYGWDLLNGNPIYTGTPRYEAGRLSDHKIMQGTVRVSP</sequence>
<dbReference type="InterPro" id="IPR005135">
    <property type="entry name" value="Endo/exonuclease/phosphatase"/>
</dbReference>
<evidence type="ECO:0000313" key="3">
    <source>
        <dbReference type="Proteomes" id="UP000730591"/>
    </source>
</evidence>
<evidence type="ECO:0000313" key="2">
    <source>
        <dbReference type="EMBL" id="NJP53954.1"/>
    </source>
</evidence>
<keyword evidence="3" id="KW-1185">Reference proteome</keyword>
<keyword evidence="2" id="KW-0378">Hydrolase</keyword>
<accession>A0ABX1AJ67</accession>
<protein>
    <submittedName>
        <fullName evidence="2">Endonuclease/exonuclease/phosphatase family protein</fullName>
    </submittedName>
</protein>
<dbReference type="GO" id="GO:0004519">
    <property type="term" value="F:endonuclease activity"/>
    <property type="evidence" value="ECO:0007669"/>
    <property type="project" value="UniProtKB-KW"/>
</dbReference>
<dbReference type="Gene3D" id="3.60.10.10">
    <property type="entry name" value="Endonuclease/exonuclease/phosphatase"/>
    <property type="match status" value="1"/>
</dbReference>
<dbReference type="EMBL" id="JAATEM010000060">
    <property type="protein sequence ID" value="NJP53954.1"/>
    <property type="molecule type" value="Genomic_DNA"/>
</dbReference>
<organism evidence="2 3">
    <name type="scientific">Streptomyces composti</name>
    <dbReference type="NCBI Taxonomy" id="2720025"/>
    <lineage>
        <taxon>Bacteria</taxon>
        <taxon>Bacillati</taxon>
        <taxon>Actinomycetota</taxon>
        <taxon>Actinomycetes</taxon>
        <taxon>Kitasatosporales</taxon>
        <taxon>Streptomycetaceae</taxon>
        <taxon>Streptomyces</taxon>
    </lineage>
</organism>
<dbReference type="InterPro" id="IPR036691">
    <property type="entry name" value="Endo/exonu/phosph_ase_sf"/>
</dbReference>
<name>A0ABX1AJ67_9ACTN</name>
<dbReference type="RefSeq" id="WP_167998770.1">
    <property type="nucleotide sequence ID" value="NZ_JAATEM010000060.1"/>
</dbReference>
<dbReference type="Proteomes" id="UP000730591">
    <property type="component" value="Unassembled WGS sequence"/>
</dbReference>
<keyword evidence="2" id="KW-0540">Nuclease</keyword>
<dbReference type="SUPFAM" id="SSF56219">
    <property type="entry name" value="DNase I-like"/>
    <property type="match status" value="1"/>
</dbReference>